<protein>
    <recommendedName>
        <fullName evidence="1">HEPN/Toprim N-terminal domain-containing protein</fullName>
    </recommendedName>
</protein>
<comment type="caution">
    <text evidence="2">The sequence shown here is derived from an EMBL/GenBank/DDBJ whole genome shotgun (WGS) entry which is preliminary data.</text>
</comment>
<name>A0A3N9WXY9_9ACTN</name>
<evidence type="ECO:0000313" key="2">
    <source>
        <dbReference type="EMBL" id="RQX05612.1"/>
    </source>
</evidence>
<dbReference type="Proteomes" id="UP000282312">
    <property type="component" value="Unassembled WGS sequence"/>
</dbReference>
<feature type="domain" description="HEPN/Toprim N-terminal" evidence="1">
    <location>
        <begin position="1"/>
        <end position="185"/>
    </location>
</feature>
<sequence length="291" mass="33339">MGTPITLSLNGITIDWGQNRHWNNHHWLFPPGSLTDVEYLYAYDVVETKPGFQTTLDEAYFRLCHLGYSHQETRTKFDIAVARWNRTADLRLSFEDFQRALTSVDFASLTSADLAPYVWDFRAFMANLLAAWDSDEAMLEDFVAGLDFALTLRVLADRVDNRPLPLRWHHQDFVDSGWASLDDLTDIDRQTLIINHTMMVGRLQDSAGKTSVKDFDNWLVEHGLRRSTPYSRMNQDGTVTHQMTTLPSAVRNMIHHPENPHNALSDDNLRESIEVLLRIAKFLPSPIPGLT</sequence>
<accession>A0A3N9WXY9</accession>
<dbReference type="RefSeq" id="WP_124771700.1">
    <property type="nucleotide sequence ID" value="NZ_QGSZ01000153.1"/>
</dbReference>
<keyword evidence="3" id="KW-1185">Reference proteome</keyword>
<dbReference type="AlphaFoldDB" id="A0A3N9WXY9"/>
<proteinExistence type="predicted"/>
<dbReference type="Pfam" id="PF18871">
    <property type="entry name" value="HEPN_Toprim_N"/>
    <property type="match status" value="1"/>
</dbReference>
<organism evidence="2 3">
    <name type="scientific">Micromonospora inaquosa</name>
    <dbReference type="NCBI Taxonomy" id="2203716"/>
    <lineage>
        <taxon>Bacteria</taxon>
        <taxon>Bacillati</taxon>
        <taxon>Actinomycetota</taxon>
        <taxon>Actinomycetes</taxon>
        <taxon>Micromonosporales</taxon>
        <taxon>Micromonosporaceae</taxon>
        <taxon>Micromonospora</taxon>
    </lineage>
</organism>
<evidence type="ECO:0000259" key="1">
    <source>
        <dbReference type="Pfam" id="PF18871"/>
    </source>
</evidence>
<dbReference type="OrthoDB" id="5141316at2"/>
<dbReference type="InterPro" id="IPR041487">
    <property type="entry name" value="HEPN/Toprim-NTD1"/>
</dbReference>
<gene>
    <name evidence="2" type="ORF">DLJ59_07115</name>
</gene>
<dbReference type="EMBL" id="QGSZ01000153">
    <property type="protein sequence ID" value="RQX05612.1"/>
    <property type="molecule type" value="Genomic_DNA"/>
</dbReference>
<evidence type="ECO:0000313" key="3">
    <source>
        <dbReference type="Proteomes" id="UP000282312"/>
    </source>
</evidence>
<reference evidence="2 3" key="1">
    <citation type="submission" date="2018-05" db="EMBL/GenBank/DDBJ databases">
        <title>Micromonospora from Atacama Desert.</title>
        <authorList>
            <person name="Carro L."/>
            <person name="Goodfellow M."/>
            <person name="Klenk H.-P."/>
        </authorList>
    </citation>
    <scope>NUCLEOTIDE SEQUENCE [LARGE SCALE GENOMIC DNA]</scope>
    <source>
        <strain evidence="2 3">LB39</strain>
    </source>
</reference>